<accession>A0A4Z1HF39</accession>
<name>A0A4Z1HF39_9HELO</name>
<gene>
    <name evidence="1" type="ORF">BCON_0280g00020</name>
</gene>
<organism evidence="1 2">
    <name type="scientific">Botryotinia convoluta</name>
    <dbReference type="NCBI Taxonomy" id="54673"/>
    <lineage>
        <taxon>Eukaryota</taxon>
        <taxon>Fungi</taxon>
        <taxon>Dikarya</taxon>
        <taxon>Ascomycota</taxon>
        <taxon>Pezizomycotina</taxon>
        <taxon>Leotiomycetes</taxon>
        <taxon>Helotiales</taxon>
        <taxon>Sclerotiniaceae</taxon>
        <taxon>Botryotinia</taxon>
    </lineage>
</organism>
<sequence length="413" mass="43915">MGLSVKTGSSRHIDSSSEFYCVNENDSISKVLRSLPRDCINFDASAYRLAAKCTLKVSDNFDRRKPTVITQELVELRLAICLAQTIIINLIILNHGEAFCSSYLGIQTSTILTTTTKKTTTTQTLPPATVTTTVVTGTQTQTLTSASSPSFLITTLATATSTVDTTQTLTATNTITITSTTTRITVKRSLEPLMNDVQLDARELPSIPPYLSIFAASKISSACSCLSLPTPSITVTSTVQQTSTATSTPPAVTFQVQTVTCVTVSTTAINTITQVQTLTNTISTTTTATTTTTVVLLETPAPNYCDQMPIPGPYAFFFGGPGFISNVAEDSTEADCCRICWHMNDCVTFSLQGPDPNGASDGPTISGIPNPPSYYPSGVESQERIDFTNTDDIDSVISVGPCDFAGVQYVNGG</sequence>
<dbReference type="AlphaFoldDB" id="A0A4Z1HF39"/>
<evidence type="ECO:0000313" key="1">
    <source>
        <dbReference type="EMBL" id="TGO47375.1"/>
    </source>
</evidence>
<comment type="caution">
    <text evidence="1">The sequence shown here is derived from an EMBL/GenBank/DDBJ whole genome shotgun (WGS) entry which is preliminary data.</text>
</comment>
<evidence type="ECO:0000313" key="2">
    <source>
        <dbReference type="Proteomes" id="UP000297527"/>
    </source>
</evidence>
<protein>
    <submittedName>
        <fullName evidence="1">Uncharacterized protein</fullName>
    </submittedName>
</protein>
<keyword evidence="2" id="KW-1185">Reference proteome</keyword>
<proteinExistence type="predicted"/>
<reference evidence="1 2" key="1">
    <citation type="submission" date="2017-12" db="EMBL/GenBank/DDBJ databases">
        <title>Comparative genomics of Botrytis spp.</title>
        <authorList>
            <person name="Valero-Jimenez C.A."/>
            <person name="Tapia P."/>
            <person name="Veloso J."/>
            <person name="Silva-Moreno E."/>
            <person name="Staats M."/>
            <person name="Valdes J.H."/>
            <person name="Van Kan J.A.L."/>
        </authorList>
    </citation>
    <scope>NUCLEOTIDE SEQUENCE [LARGE SCALE GENOMIC DNA]</scope>
    <source>
        <strain evidence="1 2">MUCL11595</strain>
    </source>
</reference>
<dbReference type="OrthoDB" id="3562088at2759"/>
<dbReference type="EMBL" id="PQXN01000279">
    <property type="protein sequence ID" value="TGO47375.1"/>
    <property type="molecule type" value="Genomic_DNA"/>
</dbReference>
<dbReference type="Proteomes" id="UP000297527">
    <property type="component" value="Unassembled WGS sequence"/>
</dbReference>